<evidence type="ECO:0000256" key="1">
    <source>
        <dbReference type="ARBA" id="ARBA00022741"/>
    </source>
</evidence>
<evidence type="ECO:0000256" key="2">
    <source>
        <dbReference type="ARBA" id="ARBA00022840"/>
    </source>
</evidence>
<feature type="compositionally biased region" description="Basic and acidic residues" evidence="3">
    <location>
        <begin position="382"/>
        <end position="400"/>
    </location>
</feature>
<dbReference type="InterPro" id="IPR004201">
    <property type="entry name" value="Cdc48_dom2"/>
</dbReference>
<feature type="region of interest" description="Disordered" evidence="3">
    <location>
        <begin position="1"/>
        <end position="21"/>
    </location>
</feature>
<feature type="domain" description="CDC48" evidence="4">
    <location>
        <begin position="121"/>
        <end position="191"/>
    </location>
</feature>
<sequence length="400" mass="43425">MNDSDDNSLAPDSETGAPLRLEVKPTYSNVVGRNDARVGPDVIQVLELSPGDCVELAGDRTTVATVWRTDVDDWGTGTVLLDEFTRENAGVSVGETIDVRPAIVSDATSLTVQSSTDRPISFDSSEMNRVRDGLSYRVLTEEDIVSIRDASGSAASPSHPWAVRVHTTDPRGPVRVTPETTIEFQDPQSDTDRATVPDSGTDDAVRLPVREMYEGSVGNNAACIGHSVMELPPYHQNNRADQTLYVRPGDYVELTGENTTVARVSPTDKADWDTETILLDEFTRENAGVAIDDTVVVRPATVEDATSITVHSSTDRPVSFDEETVAVVGERLYKWVLVEGDIVPLPGTDGPVPVSEASAVRVVDTDPAGPVRVTSVTDIEMQDPHSGDSSHYRRRRDYAY</sequence>
<evidence type="ECO:0000259" key="4">
    <source>
        <dbReference type="SMART" id="SM01072"/>
    </source>
</evidence>
<organism evidence="6 7">
    <name type="scientific">Halomarina salina</name>
    <dbReference type="NCBI Taxonomy" id="1872699"/>
    <lineage>
        <taxon>Archaea</taxon>
        <taxon>Methanobacteriati</taxon>
        <taxon>Methanobacteriota</taxon>
        <taxon>Stenosarchaea group</taxon>
        <taxon>Halobacteria</taxon>
        <taxon>Halobacteriales</taxon>
        <taxon>Natronomonadaceae</taxon>
        <taxon>Halomarina</taxon>
    </lineage>
</organism>
<dbReference type="InterPro" id="IPR009010">
    <property type="entry name" value="Asp_de-COase-like_dom_sf"/>
</dbReference>
<evidence type="ECO:0000256" key="3">
    <source>
        <dbReference type="SAM" id="MobiDB-lite"/>
    </source>
</evidence>
<dbReference type="RefSeq" id="WP_247416153.1">
    <property type="nucleotide sequence ID" value="NZ_JALLGW010000001.1"/>
</dbReference>
<accession>A0ABD5RPN4</accession>
<evidence type="ECO:0000313" key="6">
    <source>
        <dbReference type="EMBL" id="MFC5972611.1"/>
    </source>
</evidence>
<evidence type="ECO:0008006" key="8">
    <source>
        <dbReference type="Google" id="ProtNLM"/>
    </source>
</evidence>
<comment type="caution">
    <text evidence="6">The sequence shown here is derived from an EMBL/GenBank/DDBJ whole genome shotgun (WGS) entry which is preliminary data.</text>
</comment>
<name>A0ABD5RPN4_9EURY</name>
<dbReference type="SMART" id="SM01072">
    <property type="entry name" value="CDC48_2"/>
    <property type="match status" value="2"/>
</dbReference>
<dbReference type="Pfam" id="PF02359">
    <property type="entry name" value="CDC48_N"/>
    <property type="match status" value="2"/>
</dbReference>
<protein>
    <recommendedName>
        <fullName evidence="8">AAA family ATPase</fullName>
    </recommendedName>
</protein>
<keyword evidence="2" id="KW-0067">ATP-binding</keyword>
<feature type="domain" description="CDC48 N-terminal subdomain" evidence="5">
    <location>
        <begin position="20"/>
        <end position="104"/>
    </location>
</feature>
<keyword evidence="1" id="KW-0547">Nucleotide-binding</keyword>
<dbReference type="SMART" id="SM01073">
    <property type="entry name" value="CDC48_N"/>
    <property type="match status" value="2"/>
</dbReference>
<dbReference type="Gene3D" id="2.40.40.20">
    <property type="match status" value="2"/>
</dbReference>
<dbReference type="AlphaFoldDB" id="A0ABD5RPN4"/>
<dbReference type="InterPro" id="IPR003338">
    <property type="entry name" value="CDC4_N-term_subdom"/>
</dbReference>
<dbReference type="Proteomes" id="UP001596099">
    <property type="component" value="Unassembled WGS sequence"/>
</dbReference>
<dbReference type="InterPro" id="IPR029067">
    <property type="entry name" value="CDC48_domain_2-like_sf"/>
</dbReference>
<dbReference type="SUPFAM" id="SSF50692">
    <property type="entry name" value="ADC-like"/>
    <property type="match status" value="2"/>
</dbReference>
<dbReference type="SUPFAM" id="SSF54585">
    <property type="entry name" value="Cdc48 domain 2-like"/>
    <property type="match status" value="2"/>
</dbReference>
<dbReference type="EMBL" id="JBHSQH010000001">
    <property type="protein sequence ID" value="MFC5972611.1"/>
    <property type="molecule type" value="Genomic_DNA"/>
</dbReference>
<dbReference type="Gene3D" id="3.10.330.10">
    <property type="match status" value="2"/>
</dbReference>
<dbReference type="FunFam" id="2.40.40.20:FF:000007">
    <property type="entry name" value="AAA family ATPase"/>
    <property type="match status" value="2"/>
</dbReference>
<evidence type="ECO:0000313" key="7">
    <source>
        <dbReference type="Proteomes" id="UP001596099"/>
    </source>
</evidence>
<dbReference type="GO" id="GO:0005524">
    <property type="term" value="F:ATP binding"/>
    <property type="evidence" value="ECO:0007669"/>
    <property type="project" value="UniProtKB-KW"/>
</dbReference>
<keyword evidence="7" id="KW-1185">Reference proteome</keyword>
<proteinExistence type="predicted"/>
<evidence type="ECO:0000259" key="5">
    <source>
        <dbReference type="SMART" id="SM01073"/>
    </source>
</evidence>
<feature type="domain" description="CDC48 N-terminal subdomain" evidence="5">
    <location>
        <begin position="206"/>
        <end position="302"/>
    </location>
</feature>
<dbReference type="Pfam" id="PF02933">
    <property type="entry name" value="CDC48_2"/>
    <property type="match status" value="2"/>
</dbReference>
<feature type="region of interest" description="Disordered" evidence="3">
    <location>
        <begin position="379"/>
        <end position="400"/>
    </location>
</feature>
<feature type="domain" description="CDC48" evidence="4">
    <location>
        <begin position="319"/>
        <end position="388"/>
    </location>
</feature>
<gene>
    <name evidence="6" type="ORF">ACFPYI_14835</name>
</gene>
<reference evidence="6 7" key="1">
    <citation type="journal article" date="2019" name="Int. J. Syst. Evol. Microbiol.">
        <title>The Global Catalogue of Microorganisms (GCM) 10K type strain sequencing project: providing services to taxonomists for standard genome sequencing and annotation.</title>
        <authorList>
            <consortium name="The Broad Institute Genomics Platform"/>
            <consortium name="The Broad Institute Genome Sequencing Center for Infectious Disease"/>
            <person name="Wu L."/>
            <person name="Ma J."/>
        </authorList>
    </citation>
    <scope>NUCLEOTIDE SEQUENCE [LARGE SCALE GENOMIC DNA]</scope>
    <source>
        <strain evidence="6 7">CGMCC 1.12543</strain>
    </source>
</reference>